<accession>A0A8T1ZDZ1</accession>
<proteinExistence type="predicted"/>
<gene>
    <name evidence="1" type="ORF">ISN44_As11g027970</name>
</gene>
<feature type="non-terminal residue" evidence="1">
    <location>
        <position position="33"/>
    </location>
</feature>
<dbReference type="Proteomes" id="UP000694251">
    <property type="component" value="Chromosome 11"/>
</dbReference>
<evidence type="ECO:0000313" key="2">
    <source>
        <dbReference type="Proteomes" id="UP000694251"/>
    </source>
</evidence>
<sequence length="33" mass="3869">MSLQIADKEHRLFPPHVMSMFNFKFPTLPIGHT</sequence>
<dbReference type="OrthoDB" id="1065659at2759"/>
<protein>
    <submittedName>
        <fullName evidence="1">Uncharacterized protein</fullName>
    </submittedName>
</protein>
<keyword evidence="2" id="KW-1185">Reference proteome</keyword>
<organism evidence="1 2">
    <name type="scientific">Arabidopsis suecica</name>
    <name type="common">Swedish thale-cress</name>
    <name type="synonym">Cardaminopsis suecica</name>
    <dbReference type="NCBI Taxonomy" id="45249"/>
    <lineage>
        <taxon>Eukaryota</taxon>
        <taxon>Viridiplantae</taxon>
        <taxon>Streptophyta</taxon>
        <taxon>Embryophyta</taxon>
        <taxon>Tracheophyta</taxon>
        <taxon>Spermatophyta</taxon>
        <taxon>Magnoliopsida</taxon>
        <taxon>eudicotyledons</taxon>
        <taxon>Gunneridae</taxon>
        <taxon>Pentapetalae</taxon>
        <taxon>rosids</taxon>
        <taxon>malvids</taxon>
        <taxon>Brassicales</taxon>
        <taxon>Brassicaceae</taxon>
        <taxon>Camelineae</taxon>
        <taxon>Arabidopsis</taxon>
    </lineage>
</organism>
<comment type="caution">
    <text evidence="1">The sequence shown here is derived from an EMBL/GenBank/DDBJ whole genome shotgun (WGS) entry which is preliminary data.</text>
</comment>
<name>A0A8T1ZDZ1_ARASU</name>
<evidence type="ECO:0000313" key="1">
    <source>
        <dbReference type="EMBL" id="KAG7556801.1"/>
    </source>
</evidence>
<dbReference type="AlphaFoldDB" id="A0A8T1ZDZ1"/>
<reference evidence="1 2" key="1">
    <citation type="submission" date="2020-12" db="EMBL/GenBank/DDBJ databases">
        <title>Concerted genomic and epigenomic changes stabilize Arabidopsis allopolyploids.</title>
        <authorList>
            <person name="Chen Z."/>
        </authorList>
    </citation>
    <scope>NUCLEOTIDE SEQUENCE [LARGE SCALE GENOMIC DNA]</scope>
    <source>
        <strain evidence="1">As9502</strain>
        <tissue evidence="1">Leaf</tissue>
    </source>
</reference>
<dbReference type="EMBL" id="JAEFBJ010000011">
    <property type="protein sequence ID" value="KAG7556801.1"/>
    <property type="molecule type" value="Genomic_DNA"/>
</dbReference>